<dbReference type="SUPFAM" id="SSF82689">
    <property type="entry name" value="Mechanosensitive channel protein MscS (YggB), C-terminal domain"/>
    <property type="match status" value="1"/>
</dbReference>
<dbReference type="Gene3D" id="2.30.30.60">
    <property type="match status" value="1"/>
</dbReference>
<protein>
    <submittedName>
        <fullName evidence="12">Mechanosensitive ion channel family protein</fullName>
    </submittedName>
</protein>
<dbReference type="SUPFAM" id="SSF82861">
    <property type="entry name" value="Mechanosensitive channel protein MscS (YggB), transmembrane region"/>
    <property type="match status" value="1"/>
</dbReference>
<evidence type="ECO:0000259" key="11">
    <source>
        <dbReference type="Pfam" id="PF21088"/>
    </source>
</evidence>
<dbReference type="Gene3D" id="3.30.70.100">
    <property type="match status" value="1"/>
</dbReference>
<evidence type="ECO:0000259" key="10">
    <source>
        <dbReference type="Pfam" id="PF21082"/>
    </source>
</evidence>
<keyword evidence="4 8" id="KW-0812">Transmembrane</keyword>
<evidence type="ECO:0000313" key="13">
    <source>
        <dbReference type="Proteomes" id="UP001597102"/>
    </source>
</evidence>
<dbReference type="InterPro" id="IPR049278">
    <property type="entry name" value="MS_channel_C"/>
</dbReference>
<evidence type="ECO:0000256" key="4">
    <source>
        <dbReference type="ARBA" id="ARBA00022692"/>
    </source>
</evidence>
<feature type="transmembrane region" description="Helical" evidence="8">
    <location>
        <begin position="60"/>
        <end position="78"/>
    </location>
</feature>
<dbReference type="Pfam" id="PF00924">
    <property type="entry name" value="MS_channel_2nd"/>
    <property type="match status" value="1"/>
</dbReference>
<evidence type="ECO:0000259" key="9">
    <source>
        <dbReference type="Pfam" id="PF00924"/>
    </source>
</evidence>
<dbReference type="PANTHER" id="PTHR30566">
    <property type="entry name" value="YNAI-RELATED MECHANOSENSITIVE ION CHANNEL"/>
    <property type="match status" value="1"/>
</dbReference>
<dbReference type="Gene3D" id="1.10.287.1260">
    <property type="match status" value="1"/>
</dbReference>
<feature type="domain" description="Mechanosensitive ion channel MscS C-terminal" evidence="10">
    <location>
        <begin position="252"/>
        <end position="337"/>
    </location>
</feature>
<feature type="domain" description="Mechanosensitive ion channel MscS" evidence="9">
    <location>
        <begin position="179"/>
        <end position="246"/>
    </location>
</feature>
<dbReference type="RefSeq" id="WP_379084487.1">
    <property type="nucleotide sequence ID" value="NZ_JBHTJO010000001.1"/>
</dbReference>
<dbReference type="Pfam" id="PF21088">
    <property type="entry name" value="MS_channel_1st"/>
    <property type="match status" value="1"/>
</dbReference>
<feature type="transmembrane region" description="Helical" evidence="8">
    <location>
        <begin position="128"/>
        <end position="151"/>
    </location>
</feature>
<accession>A0ABW3J6I4</accession>
<dbReference type="InterPro" id="IPR011014">
    <property type="entry name" value="MscS_channel_TM-2"/>
</dbReference>
<dbReference type="InterPro" id="IPR023408">
    <property type="entry name" value="MscS_beta-dom_sf"/>
</dbReference>
<comment type="caution">
    <text evidence="12">The sequence shown here is derived from an EMBL/GenBank/DDBJ whole genome shotgun (WGS) entry which is preliminary data.</text>
</comment>
<evidence type="ECO:0000313" key="12">
    <source>
        <dbReference type="EMBL" id="MFD0985706.1"/>
    </source>
</evidence>
<dbReference type="InterPro" id="IPR049142">
    <property type="entry name" value="MS_channel_1st"/>
</dbReference>
<reference evidence="13" key="1">
    <citation type="journal article" date="2019" name="Int. J. Syst. Evol. Microbiol.">
        <title>The Global Catalogue of Microorganisms (GCM) 10K type strain sequencing project: providing services to taxonomists for standard genome sequencing and annotation.</title>
        <authorList>
            <consortium name="The Broad Institute Genomics Platform"/>
            <consortium name="The Broad Institute Genome Sequencing Center for Infectious Disease"/>
            <person name="Wu L."/>
            <person name="Ma J."/>
        </authorList>
    </citation>
    <scope>NUCLEOTIDE SEQUENCE [LARGE SCALE GENOMIC DNA]</scope>
    <source>
        <strain evidence="13">CCUG 61697</strain>
    </source>
</reference>
<evidence type="ECO:0000256" key="8">
    <source>
        <dbReference type="SAM" id="Phobius"/>
    </source>
</evidence>
<dbReference type="InterPro" id="IPR010920">
    <property type="entry name" value="LSM_dom_sf"/>
</dbReference>
<dbReference type="EMBL" id="JBHTJO010000001">
    <property type="protein sequence ID" value="MFD0985706.1"/>
    <property type="molecule type" value="Genomic_DNA"/>
</dbReference>
<feature type="transmembrane region" description="Helical" evidence="8">
    <location>
        <begin position="14"/>
        <end position="39"/>
    </location>
</feature>
<comment type="similarity">
    <text evidence="2">Belongs to the MscS (TC 1.A.23) family.</text>
</comment>
<keyword evidence="13" id="KW-1185">Reference proteome</keyword>
<organism evidence="12 13">
    <name type="scientific">Methyloligella solikamskensis</name>
    <dbReference type="NCBI Taxonomy" id="1177756"/>
    <lineage>
        <taxon>Bacteria</taxon>
        <taxon>Pseudomonadati</taxon>
        <taxon>Pseudomonadota</taxon>
        <taxon>Alphaproteobacteria</taxon>
        <taxon>Hyphomicrobiales</taxon>
        <taxon>Hyphomicrobiaceae</taxon>
        <taxon>Methyloligella</taxon>
    </lineage>
</organism>
<feature type="region of interest" description="Disordered" evidence="7">
    <location>
        <begin position="360"/>
        <end position="379"/>
    </location>
</feature>
<evidence type="ECO:0000256" key="6">
    <source>
        <dbReference type="ARBA" id="ARBA00023136"/>
    </source>
</evidence>
<comment type="subcellular location">
    <subcellularLocation>
        <location evidence="1">Cell membrane</location>
        <topology evidence="1">Multi-pass membrane protein</topology>
    </subcellularLocation>
</comment>
<evidence type="ECO:0000256" key="3">
    <source>
        <dbReference type="ARBA" id="ARBA00022475"/>
    </source>
</evidence>
<keyword evidence="3" id="KW-1003">Cell membrane</keyword>
<feature type="domain" description="Mechanosensitive ion channel transmembrane helices 2/3" evidence="11">
    <location>
        <begin position="139"/>
        <end position="178"/>
    </location>
</feature>
<evidence type="ECO:0000256" key="2">
    <source>
        <dbReference type="ARBA" id="ARBA00008017"/>
    </source>
</evidence>
<sequence length="379" mass="41876">MLQYLENEIYGNIITLWILAAIIIAVTASALMGLRFILLKRLPKPRPEADMAWSHIFADLVERLSTIFIVVASIYAGSTVLSLPNASEDLIETVFVIALFLQCAVWADRIARAGLVWRFATTRTKAPIRSAISLMQALARVTIWSLALLLILDNVGFDITALIAGLGIGGVAVALAAQNVLGDLFSSLAIVLDRPFEVGDFIIFGDQQGNVEKIGIKTTRIRSLSGEQIVCANSDLITSRIHNYKRMAERRIVFHIGIVYDTTPDKLEAIPSIIEDVVENTERARFDRAHFATYGDSSLNFEIVYYVLSEDYSVYMDVQQAINFGIFRTFGEQGIDFAFPTRTLHLQAFDSALTEAGGKIPVRLQPDGDGRAEGQQSRA</sequence>
<evidence type="ECO:0000256" key="7">
    <source>
        <dbReference type="SAM" id="MobiDB-lite"/>
    </source>
</evidence>
<feature type="transmembrane region" description="Helical" evidence="8">
    <location>
        <begin position="90"/>
        <end position="107"/>
    </location>
</feature>
<evidence type="ECO:0000256" key="1">
    <source>
        <dbReference type="ARBA" id="ARBA00004651"/>
    </source>
</evidence>
<proteinExistence type="inferred from homology"/>
<dbReference type="PANTHER" id="PTHR30566:SF25">
    <property type="entry name" value="INNER MEMBRANE PROTEIN"/>
    <property type="match status" value="1"/>
</dbReference>
<keyword evidence="5 8" id="KW-1133">Transmembrane helix</keyword>
<dbReference type="Proteomes" id="UP001597102">
    <property type="component" value="Unassembled WGS sequence"/>
</dbReference>
<evidence type="ECO:0000256" key="5">
    <source>
        <dbReference type="ARBA" id="ARBA00022989"/>
    </source>
</evidence>
<dbReference type="Pfam" id="PF21082">
    <property type="entry name" value="MS_channel_3rd"/>
    <property type="match status" value="1"/>
</dbReference>
<dbReference type="InterPro" id="IPR011066">
    <property type="entry name" value="MscS_channel_C_sf"/>
</dbReference>
<feature type="transmembrane region" description="Helical" evidence="8">
    <location>
        <begin position="157"/>
        <end position="177"/>
    </location>
</feature>
<name>A0ABW3J6I4_9HYPH</name>
<gene>
    <name evidence="12" type="ORF">ACFQ2F_01180</name>
</gene>
<dbReference type="InterPro" id="IPR006685">
    <property type="entry name" value="MscS_channel_2nd"/>
</dbReference>
<keyword evidence="6 8" id="KW-0472">Membrane</keyword>
<dbReference type="SUPFAM" id="SSF50182">
    <property type="entry name" value="Sm-like ribonucleoproteins"/>
    <property type="match status" value="1"/>
</dbReference>